<name>A0A5J5ENI5_9PEZI</name>
<gene>
    <name evidence="2" type="ORF">FN846DRAFT_909968</name>
</gene>
<protein>
    <submittedName>
        <fullName evidence="2">Uncharacterized protein</fullName>
    </submittedName>
</protein>
<dbReference type="InParanoid" id="A0A5J5ENI5"/>
<evidence type="ECO:0000313" key="2">
    <source>
        <dbReference type="EMBL" id="KAA8898655.1"/>
    </source>
</evidence>
<reference evidence="2 3" key="1">
    <citation type="submission" date="2019-09" db="EMBL/GenBank/DDBJ databases">
        <title>Draft genome of the ectomycorrhizal ascomycete Sphaerosporella brunnea.</title>
        <authorList>
            <consortium name="DOE Joint Genome Institute"/>
            <person name="Benucci G.M."/>
            <person name="Marozzi G."/>
            <person name="Antonielli L."/>
            <person name="Sanchez S."/>
            <person name="Marco P."/>
            <person name="Wang X."/>
            <person name="Falini L.B."/>
            <person name="Barry K."/>
            <person name="Haridas S."/>
            <person name="Lipzen A."/>
            <person name="Labutti K."/>
            <person name="Grigoriev I.V."/>
            <person name="Murat C."/>
            <person name="Martin F."/>
            <person name="Albertini E."/>
            <person name="Donnini D."/>
            <person name="Bonito G."/>
        </authorList>
    </citation>
    <scope>NUCLEOTIDE SEQUENCE [LARGE SCALE GENOMIC DNA]</scope>
    <source>
        <strain evidence="2 3">Sb_GMNB300</strain>
    </source>
</reference>
<proteinExistence type="predicted"/>
<feature type="compositionally biased region" description="Basic and acidic residues" evidence="1">
    <location>
        <begin position="1"/>
        <end position="24"/>
    </location>
</feature>
<evidence type="ECO:0000313" key="3">
    <source>
        <dbReference type="Proteomes" id="UP000326924"/>
    </source>
</evidence>
<organism evidence="2 3">
    <name type="scientific">Sphaerosporella brunnea</name>
    <dbReference type="NCBI Taxonomy" id="1250544"/>
    <lineage>
        <taxon>Eukaryota</taxon>
        <taxon>Fungi</taxon>
        <taxon>Dikarya</taxon>
        <taxon>Ascomycota</taxon>
        <taxon>Pezizomycotina</taxon>
        <taxon>Pezizomycetes</taxon>
        <taxon>Pezizales</taxon>
        <taxon>Pyronemataceae</taxon>
        <taxon>Sphaerosporella</taxon>
    </lineage>
</organism>
<dbReference type="Proteomes" id="UP000326924">
    <property type="component" value="Unassembled WGS sequence"/>
</dbReference>
<feature type="region of interest" description="Disordered" evidence="1">
    <location>
        <begin position="1"/>
        <end position="50"/>
    </location>
</feature>
<comment type="caution">
    <text evidence="2">The sequence shown here is derived from an EMBL/GenBank/DDBJ whole genome shotgun (WGS) entry which is preliminary data.</text>
</comment>
<accession>A0A5J5ENI5</accession>
<dbReference type="AlphaFoldDB" id="A0A5J5ENI5"/>
<evidence type="ECO:0000256" key="1">
    <source>
        <dbReference type="SAM" id="MobiDB-lite"/>
    </source>
</evidence>
<keyword evidence="3" id="KW-1185">Reference proteome</keyword>
<dbReference type="OrthoDB" id="5357295at2759"/>
<dbReference type="EMBL" id="VXIS01000180">
    <property type="protein sequence ID" value="KAA8898655.1"/>
    <property type="molecule type" value="Genomic_DNA"/>
</dbReference>
<sequence>MQDRTDSHRFRHIEEQDAAKDKRAMSPPPATQHSATWPPRSGGPSISSTSFREPAAIARSVLALRDGGERCWVCGKTFTGIEVAHHVSEDEVDADRFRQYQKAPFNLLVETTHPTHRLNLILLCTNHHARSQLYRIHILDIESMGVTSSDNCCAARHWGGNPLTVILKAMLGAFPISTAMPTAIKQKLLQPLDLYGHAPPPARKVVHHDHSNAEDDELSSCLAPTLFSGTVPARKRGPSAPETRLKCV</sequence>